<accession>A0AAX0Z1L8</accession>
<keyword evidence="2 6" id="KW-0479">Metal-binding</keyword>
<dbReference type="AlphaFoldDB" id="A0AAX0Z1L8"/>
<dbReference type="Pfam" id="PF10462">
    <property type="entry name" value="Peptidase_M66"/>
    <property type="match status" value="1"/>
</dbReference>
<organism evidence="9 10">
    <name type="scientific">Photobacterium kishitanii</name>
    <dbReference type="NCBI Taxonomy" id="318456"/>
    <lineage>
        <taxon>Bacteria</taxon>
        <taxon>Pseudomonadati</taxon>
        <taxon>Pseudomonadota</taxon>
        <taxon>Gammaproteobacteria</taxon>
        <taxon>Vibrionales</taxon>
        <taxon>Vibrionaceae</taxon>
        <taxon>Photobacterium</taxon>
    </lineage>
</organism>
<dbReference type="GO" id="GO:0016740">
    <property type="term" value="F:transferase activity"/>
    <property type="evidence" value="ECO:0007669"/>
    <property type="project" value="UniProtKB-KW"/>
</dbReference>
<comment type="cofactor">
    <cofactor evidence="6">
        <name>Zn(2+)</name>
        <dbReference type="ChEBI" id="CHEBI:29105"/>
    </cofactor>
    <text evidence="6">Binds 1 zinc ion per subunit.</text>
</comment>
<keyword evidence="10" id="KW-1185">Reference proteome</keyword>
<dbReference type="PANTHER" id="PTHR39540:SF1">
    <property type="entry name" value="DICTOMALLEIN-1-RELATED"/>
    <property type="match status" value="1"/>
</dbReference>
<sequence>MKINKLTLLMTAMLSCSSAAAQSPLPLQQVGQMTFDRLEDLKQQADRGEGIFNRDGENYLNYQGREYLLNHENYPRFPFLANGGDDSAYRHVIDFIDDSWEFMMYNGGFYLMSKEFGVYNSDESGCFIEYIPAARGSQHDDGSYSWESNMSQNVVTTDCKGITAPVLNEFIVSSLSDQGVTFNWAGQQAQDTVTVTLSNINDIEDVQVFNKSSSGFFIGTLTPNTSYQVEVTNCNLLSCTTPIKQTFTTLPARLGFADHAPTINHLSGDLAAQLSFAQTGTTTAPFGNEEAGNPDLVINRAAMLLLNPEDTNINQLWVEVYLDGVLQVREAMLPPSALATTDQPNNGRTKVIYSHRTWSLPLQWDWIKPGISLRFTDSKGNIGELAQSNVVFAGAPELVIQNIDIGMLMEPRNRNTMIQQMATLAADYFQKIPVSKLIMADYTAAHFPKITMPNGKVYTERSDGNGGWHSGDMREAIGKALVSTGINNANFGITDTAGYSQSYNRRFNHITAHTNNGVYANGVVNHGGSGGGGIVTLTDTTGNEWSHELGHNYGLSHYPAQSSSHDEESGWGWDAVYNRFIGNLNWTSSAYTNSVGGETIPPFANDFGYLKDAQAGGYSQGLVSRYTLHHPKMNRRASNWFNSTNVLDSNSSTGYSRWDQSLQRYVEANVDYAAPQQQGVPVITLLGVYDPTAQNPSQIYPLVYSNYGNIFNQPTPPAPDYQIEGWHSVDQLTDEQQTTNRWQTLIINGEVNRMCQFEYTANNGDTANIIGAVNDTEQRCEATNDMFWLSNNNREQLVSAPQQYSIASIYGEGALTYTPTPEIGEVAVCSIDSGNIAHEGAGFLRDGYCMQVDGMKHANGNIWRYAANRPTTIKPTYQSQRQCQLTLTDTQGDIKTISLANSRYSTNQSNKFHVNIPAEQHPSKMELSCTDINGKTILDTQFPEYNPAIESLAGPIILGQEFGYDALQSAIPEGWFTHPEQNFNPNELSARDHSFLAYMPVNGEKRYVCRFEILMNNAPQTLHGYVEQVSNNQYRCTGGNEITLRQNGTETIVESDVNQFEWLSVNDSANVGEKAKAYKDSDEALCVVTRSGFYGAGFVNSKGQCTQIPEIYWSNGNQWTFSSGHGGYTVR</sequence>
<feature type="binding site" evidence="6">
    <location>
        <position position="547"/>
    </location>
    <ligand>
        <name>Zn(2+)</name>
        <dbReference type="ChEBI" id="CHEBI:29105"/>
        <note>catalytic</note>
    </ligand>
</feature>
<feature type="domain" description="Peptidase M66" evidence="8">
    <location>
        <begin position="397"/>
        <end position="647"/>
    </location>
</feature>
<keyword evidence="7" id="KW-0732">Signal</keyword>
<feature type="chain" id="PRO_5043813406" evidence="7">
    <location>
        <begin position="22"/>
        <end position="1131"/>
    </location>
</feature>
<dbReference type="PROSITE" id="PS51257">
    <property type="entry name" value="PROKAR_LIPOPROTEIN"/>
    <property type="match status" value="1"/>
</dbReference>
<dbReference type="GO" id="GO:0046872">
    <property type="term" value="F:metal ion binding"/>
    <property type="evidence" value="ECO:0007669"/>
    <property type="project" value="UniProtKB-UniRule"/>
</dbReference>
<feature type="active site" evidence="6">
    <location>
        <position position="548"/>
    </location>
</feature>
<feature type="signal peptide" evidence="7">
    <location>
        <begin position="1"/>
        <end position="21"/>
    </location>
</feature>
<evidence type="ECO:0000256" key="5">
    <source>
        <dbReference type="ARBA" id="ARBA00023049"/>
    </source>
</evidence>
<evidence type="ECO:0000259" key="8">
    <source>
        <dbReference type="PROSITE" id="PS51694"/>
    </source>
</evidence>
<comment type="caution">
    <text evidence="9">The sequence shown here is derived from an EMBL/GenBank/DDBJ whole genome shotgun (WGS) entry which is preliminary data.</text>
</comment>
<dbReference type="EMBL" id="PYOZ01000002">
    <property type="protein sequence ID" value="PSX46291.1"/>
    <property type="molecule type" value="Genomic_DNA"/>
</dbReference>
<evidence type="ECO:0000313" key="9">
    <source>
        <dbReference type="EMBL" id="PSX46291.1"/>
    </source>
</evidence>
<dbReference type="PANTHER" id="PTHR39540">
    <property type="match status" value="1"/>
</dbReference>
<evidence type="ECO:0000256" key="1">
    <source>
        <dbReference type="ARBA" id="ARBA00022670"/>
    </source>
</evidence>
<keyword evidence="3 6" id="KW-0378">Hydrolase</keyword>
<evidence type="ECO:0000256" key="2">
    <source>
        <dbReference type="ARBA" id="ARBA00022723"/>
    </source>
</evidence>
<keyword evidence="4 6" id="KW-0862">Zinc</keyword>
<dbReference type="GO" id="GO:0006508">
    <property type="term" value="P:proteolysis"/>
    <property type="evidence" value="ECO:0007669"/>
    <property type="project" value="UniProtKB-UniRule"/>
</dbReference>
<dbReference type="InterPro" id="IPR022218">
    <property type="entry name" value="TagA_dom"/>
</dbReference>
<dbReference type="Pfam" id="PF12561">
    <property type="entry name" value="TagA"/>
    <property type="match status" value="1"/>
</dbReference>
<gene>
    <name evidence="9" type="ORF">C0W53_04985</name>
</gene>
<feature type="binding site" evidence="6">
    <location>
        <position position="551"/>
    </location>
    <ligand>
        <name>Zn(2+)</name>
        <dbReference type="ChEBI" id="CHEBI:29105"/>
        <note>catalytic</note>
    </ligand>
</feature>
<evidence type="ECO:0000256" key="6">
    <source>
        <dbReference type="PROSITE-ProRule" id="PRU01031"/>
    </source>
</evidence>
<reference evidence="9 10" key="1">
    <citation type="submission" date="2018-01" db="EMBL/GenBank/DDBJ databases">
        <title>Whole genome sequencing of Histamine producing bacteria.</title>
        <authorList>
            <person name="Butler K."/>
        </authorList>
    </citation>
    <scope>NUCLEOTIDE SEQUENCE [LARGE SCALE GENOMIC DNA]</scope>
    <source>
        <strain evidence="9 10">A1-4</strain>
    </source>
</reference>
<dbReference type="PROSITE" id="PS51694">
    <property type="entry name" value="PEPTIDASE_M66"/>
    <property type="match status" value="1"/>
</dbReference>
<keyword evidence="1 6" id="KW-0645">Protease</keyword>
<dbReference type="InterPro" id="IPR019503">
    <property type="entry name" value="Peptidase_M66_dom"/>
</dbReference>
<name>A0AAX0Z1L8_9GAMM</name>
<evidence type="ECO:0000256" key="3">
    <source>
        <dbReference type="ARBA" id="ARBA00022801"/>
    </source>
</evidence>
<protein>
    <submittedName>
        <fullName evidence="9">Glycosyl transferase</fullName>
    </submittedName>
</protein>
<evidence type="ECO:0000256" key="4">
    <source>
        <dbReference type="ARBA" id="ARBA00022833"/>
    </source>
</evidence>
<dbReference type="GO" id="GO:0004222">
    <property type="term" value="F:metalloendopeptidase activity"/>
    <property type="evidence" value="ECO:0007669"/>
    <property type="project" value="UniProtKB-UniRule"/>
</dbReference>
<dbReference type="RefSeq" id="WP_045041370.1">
    <property type="nucleotide sequence ID" value="NZ_JZTB01000001.1"/>
</dbReference>
<evidence type="ECO:0000313" key="10">
    <source>
        <dbReference type="Proteomes" id="UP000240728"/>
    </source>
</evidence>
<evidence type="ECO:0000256" key="7">
    <source>
        <dbReference type="SAM" id="SignalP"/>
    </source>
</evidence>
<dbReference type="Proteomes" id="UP000240728">
    <property type="component" value="Unassembled WGS sequence"/>
</dbReference>
<keyword evidence="5 6" id="KW-0482">Metalloprotease</keyword>
<dbReference type="InterPro" id="IPR051256">
    <property type="entry name" value="Dictomallein"/>
</dbReference>
<proteinExistence type="predicted"/>
<keyword evidence="9" id="KW-0808">Transferase</keyword>
<feature type="binding site" evidence="6">
    <location>
        <position position="557"/>
    </location>
    <ligand>
        <name>Zn(2+)</name>
        <dbReference type="ChEBI" id="CHEBI:29105"/>
        <note>catalytic</note>
    </ligand>
</feature>